<evidence type="ECO:0000313" key="5">
    <source>
        <dbReference type="EMBL" id="NUU61244.1"/>
    </source>
</evidence>
<accession>A0A850EPM8</accession>
<dbReference type="GO" id="GO:0003677">
    <property type="term" value="F:DNA binding"/>
    <property type="evidence" value="ECO:0007669"/>
    <property type="project" value="UniProtKB-KW"/>
</dbReference>
<reference evidence="5" key="1">
    <citation type="submission" date="2020-06" db="EMBL/GenBank/DDBJ databases">
        <title>Paenibacillus sp. nov., isolated from soil.</title>
        <authorList>
            <person name="Seo Y.L."/>
        </authorList>
    </citation>
    <scope>NUCLEOTIDE SEQUENCE [LARGE SCALE GENOMIC DNA]</scope>
    <source>
        <strain evidence="5">JW14</strain>
    </source>
</reference>
<dbReference type="CDD" id="cd00090">
    <property type="entry name" value="HTH_ARSR"/>
    <property type="match status" value="1"/>
</dbReference>
<dbReference type="Proteomes" id="UP000564806">
    <property type="component" value="Unassembled WGS sequence"/>
</dbReference>
<organism evidence="5 6">
    <name type="scientific">Paenibacillus agri</name>
    <dbReference type="NCBI Taxonomy" id="2744309"/>
    <lineage>
        <taxon>Bacteria</taxon>
        <taxon>Bacillati</taxon>
        <taxon>Bacillota</taxon>
        <taxon>Bacilli</taxon>
        <taxon>Bacillales</taxon>
        <taxon>Paenibacillaceae</taxon>
        <taxon>Paenibacillus</taxon>
    </lineage>
</organism>
<keyword evidence="6" id="KW-1185">Reference proteome</keyword>
<dbReference type="Gene3D" id="1.10.10.10">
    <property type="entry name" value="Winged helix-like DNA-binding domain superfamily/Winged helix DNA-binding domain"/>
    <property type="match status" value="1"/>
</dbReference>
<dbReference type="SMART" id="SM00418">
    <property type="entry name" value="HTH_ARSR"/>
    <property type="match status" value="1"/>
</dbReference>
<dbReference type="PRINTS" id="PR00778">
    <property type="entry name" value="HTHARSR"/>
</dbReference>
<dbReference type="InterPro" id="IPR051081">
    <property type="entry name" value="HTH_MetalResp_TranReg"/>
</dbReference>
<dbReference type="InterPro" id="IPR036390">
    <property type="entry name" value="WH_DNA-bd_sf"/>
</dbReference>
<dbReference type="PROSITE" id="PS50987">
    <property type="entry name" value="HTH_ARSR_2"/>
    <property type="match status" value="1"/>
</dbReference>
<comment type="caution">
    <text evidence="5">The sequence shown here is derived from an EMBL/GenBank/DDBJ whole genome shotgun (WGS) entry which is preliminary data.</text>
</comment>
<dbReference type="Pfam" id="PF01022">
    <property type="entry name" value="HTH_5"/>
    <property type="match status" value="1"/>
</dbReference>
<dbReference type="AlphaFoldDB" id="A0A850EPM8"/>
<dbReference type="EMBL" id="JABWCS010000207">
    <property type="protein sequence ID" value="NUU61244.1"/>
    <property type="molecule type" value="Genomic_DNA"/>
</dbReference>
<dbReference type="InterPro" id="IPR011991">
    <property type="entry name" value="ArsR-like_HTH"/>
</dbReference>
<dbReference type="InterPro" id="IPR036388">
    <property type="entry name" value="WH-like_DNA-bd_sf"/>
</dbReference>
<keyword evidence="3" id="KW-0804">Transcription</keyword>
<protein>
    <submittedName>
        <fullName evidence="5">Helix-turn-helix transcriptional regulator</fullName>
    </submittedName>
</protein>
<dbReference type="SUPFAM" id="SSF46785">
    <property type="entry name" value="Winged helix' DNA-binding domain"/>
    <property type="match status" value="1"/>
</dbReference>
<keyword evidence="1" id="KW-0805">Transcription regulation</keyword>
<evidence type="ECO:0000256" key="3">
    <source>
        <dbReference type="ARBA" id="ARBA00023163"/>
    </source>
</evidence>
<evidence type="ECO:0000259" key="4">
    <source>
        <dbReference type="PROSITE" id="PS50987"/>
    </source>
</evidence>
<gene>
    <name evidence="5" type="ORF">HPT30_12880</name>
</gene>
<name>A0A850EPM8_9BACL</name>
<feature type="domain" description="HTH arsR-type" evidence="4">
    <location>
        <begin position="7"/>
        <end position="102"/>
    </location>
</feature>
<dbReference type="NCBIfam" id="NF033788">
    <property type="entry name" value="HTH_metalloreg"/>
    <property type="match status" value="1"/>
</dbReference>
<proteinExistence type="predicted"/>
<sequence>MVIITMEHSLLFANYERKFKALADQKRLSILYEINKRSEVCVCDLEAIVDLPQSKLSYHLKLLLDADLLKCRKEGRWNYYRINEEAMQYLLSDDVCCIFYPPKG</sequence>
<evidence type="ECO:0000256" key="2">
    <source>
        <dbReference type="ARBA" id="ARBA00023125"/>
    </source>
</evidence>
<keyword evidence="2" id="KW-0238">DNA-binding</keyword>
<evidence type="ECO:0000256" key="1">
    <source>
        <dbReference type="ARBA" id="ARBA00023015"/>
    </source>
</evidence>
<dbReference type="PANTHER" id="PTHR33154">
    <property type="entry name" value="TRANSCRIPTIONAL REGULATOR, ARSR FAMILY"/>
    <property type="match status" value="1"/>
</dbReference>
<dbReference type="GO" id="GO:0003700">
    <property type="term" value="F:DNA-binding transcription factor activity"/>
    <property type="evidence" value="ECO:0007669"/>
    <property type="project" value="InterPro"/>
</dbReference>
<dbReference type="PANTHER" id="PTHR33154:SF18">
    <property type="entry name" value="ARSENICAL RESISTANCE OPERON REPRESSOR"/>
    <property type="match status" value="1"/>
</dbReference>
<dbReference type="InterPro" id="IPR001845">
    <property type="entry name" value="HTH_ArsR_DNA-bd_dom"/>
</dbReference>
<evidence type="ECO:0000313" key="6">
    <source>
        <dbReference type="Proteomes" id="UP000564806"/>
    </source>
</evidence>